<keyword evidence="8 9" id="KW-0472">Membrane</keyword>
<keyword evidence="4 9" id="KW-0812">Transmembrane</keyword>
<comment type="function">
    <text evidence="9">Part of the twin-arginine translocation (Tat) system that transports large folded proteins containing a characteristic twin-arginine motif in their signal peptide across membranes. TatA could form the protein-conducting channel of the Tat system.</text>
</comment>
<dbReference type="Proteomes" id="UP000190460">
    <property type="component" value="Unassembled WGS sequence"/>
</dbReference>
<dbReference type="EMBL" id="FUYB01000005">
    <property type="protein sequence ID" value="SKA75974.1"/>
    <property type="molecule type" value="Genomic_DNA"/>
</dbReference>
<reference evidence="11 12" key="1">
    <citation type="submission" date="2017-02" db="EMBL/GenBank/DDBJ databases">
        <authorList>
            <person name="Peterson S.W."/>
        </authorList>
    </citation>
    <scope>NUCLEOTIDE SEQUENCE [LARGE SCALE GENOMIC DNA]</scope>
    <source>
        <strain evidence="11 12">ATCC 49788</strain>
    </source>
</reference>
<evidence type="ECO:0000256" key="10">
    <source>
        <dbReference type="SAM" id="MobiDB-lite"/>
    </source>
</evidence>
<proteinExistence type="inferred from homology"/>
<evidence type="ECO:0000256" key="1">
    <source>
        <dbReference type="ARBA" id="ARBA00004162"/>
    </source>
</evidence>
<evidence type="ECO:0000256" key="8">
    <source>
        <dbReference type="ARBA" id="ARBA00023136"/>
    </source>
</evidence>
<evidence type="ECO:0000256" key="5">
    <source>
        <dbReference type="ARBA" id="ARBA00022927"/>
    </source>
</evidence>
<feature type="compositionally biased region" description="Polar residues" evidence="10">
    <location>
        <begin position="56"/>
        <end position="69"/>
    </location>
</feature>
<protein>
    <recommendedName>
        <fullName evidence="9">Sec-independent protein translocase protein TatA</fullName>
    </recommendedName>
</protein>
<dbReference type="AlphaFoldDB" id="A0A1T4WF82"/>
<evidence type="ECO:0000256" key="4">
    <source>
        <dbReference type="ARBA" id="ARBA00022692"/>
    </source>
</evidence>
<keyword evidence="3 9" id="KW-1003">Cell membrane</keyword>
<keyword evidence="7 9" id="KW-0811">Translocation</keyword>
<dbReference type="PANTHER" id="PTHR42982:SF1">
    <property type="entry name" value="SEC-INDEPENDENT PROTEIN TRANSLOCASE PROTEIN TATA"/>
    <property type="match status" value="1"/>
</dbReference>
<dbReference type="NCBIfam" id="TIGR01411">
    <property type="entry name" value="tatAE"/>
    <property type="match status" value="1"/>
</dbReference>
<evidence type="ECO:0000256" key="7">
    <source>
        <dbReference type="ARBA" id="ARBA00023010"/>
    </source>
</evidence>
<dbReference type="InterPro" id="IPR006312">
    <property type="entry name" value="TatA/E"/>
</dbReference>
<dbReference type="PANTHER" id="PTHR42982">
    <property type="entry name" value="SEC-INDEPENDENT PROTEIN TRANSLOCASE PROTEIN TATA"/>
    <property type="match status" value="1"/>
</dbReference>
<keyword evidence="6 9" id="KW-1133">Transmembrane helix</keyword>
<keyword evidence="5 9" id="KW-0653">Protein transport</keyword>
<dbReference type="Pfam" id="PF02416">
    <property type="entry name" value="TatA_B_E"/>
    <property type="match status" value="1"/>
</dbReference>
<dbReference type="OrthoDB" id="7066617at2"/>
<comment type="similarity">
    <text evidence="9">Belongs to the TatA/E family.</text>
</comment>
<evidence type="ECO:0000256" key="2">
    <source>
        <dbReference type="ARBA" id="ARBA00022448"/>
    </source>
</evidence>
<evidence type="ECO:0000256" key="9">
    <source>
        <dbReference type="HAMAP-Rule" id="MF_00236"/>
    </source>
</evidence>
<evidence type="ECO:0000313" key="11">
    <source>
        <dbReference type="EMBL" id="SKA75974.1"/>
    </source>
</evidence>
<gene>
    <name evidence="9" type="primary">tatA</name>
    <name evidence="11" type="ORF">SAMN02745130_01606</name>
</gene>
<feature type="transmembrane region" description="Helical" evidence="9">
    <location>
        <begin position="6"/>
        <end position="21"/>
    </location>
</feature>
<comment type="subunit">
    <text evidence="9">The Tat system comprises two distinct complexes: a TatABC complex, containing multiple copies of TatA, TatB and TatC subunits, and a separate TatA complex, containing only TatA subunits. Substrates initially bind to the TatABC complex, which probably triggers association of the separate TatA complex to form the active translocon.</text>
</comment>
<sequence>MHFSPLQLVLILVIVILLFGTKKLRSMGGDLGEAFKNFRKAVKDGDEATAPEAEKTAQQIPPANSNPIQGNVIDVQAKEKDKV</sequence>
<name>A0A1T4WF82_9GAMM</name>
<keyword evidence="2 9" id="KW-0813">Transport</keyword>
<dbReference type="STRING" id="92487.SAMN02745130_01606"/>
<dbReference type="GO" id="GO:0033281">
    <property type="term" value="C:TAT protein transport complex"/>
    <property type="evidence" value="ECO:0007669"/>
    <property type="project" value="UniProtKB-UniRule"/>
</dbReference>
<feature type="region of interest" description="Disordered" evidence="10">
    <location>
        <begin position="45"/>
        <end position="83"/>
    </location>
</feature>
<evidence type="ECO:0000256" key="3">
    <source>
        <dbReference type="ARBA" id="ARBA00022475"/>
    </source>
</evidence>
<dbReference type="HAMAP" id="MF_00236">
    <property type="entry name" value="TatA_E"/>
    <property type="match status" value="1"/>
</dbReference>
<dbReference type="RefSeq" id="WP_078922069.1">
    <property type="nucleotide sequence ID" value="NZ_FUYB01000005.1"/>
</dbReference>
<dbReference type="GO" id="GO:0043953">
    <property type="term" value="P:protein transport by the Tat complex"/>
    <property type="evidence" value="ECO:0007669"/>
    <property type="project" value="UniProtKB-UniRule"/>
</dbReference>
<evidence type="ECO:0000256" key="6">
    <source>
        <dbReference type="ARBA" id="ARBA00022989"/>
    </source>
</evidence>
<dbReference type="Gene3D" id="1.20.5.3310">
    <property type="match status" value="1"/>
</dbReference>
<dbReference type="InterPro" id="IPR003369">
    <property type="entry name" value="TatA/B/E"/>
</dbReference>
<keyword evidence="12" id="KW-1185">Reference proteome</keyword>
<dbReference type="GO" id="GO:0008320">
    <property type="term" value="F:protein transmembrane transporter activity"/>
    <property type="evidence" value="ECO:0007669"/>
    <property type="project" value="UniProtKB-UniRule"/>
</dbReference>
<comment type="subcellular location">
    <subcellularLocation>
        <location evidence="1 9">Cell membrane</location>
        <topology evidence="1 9">Single-pass membrane protein</topology>
    </subcellularLocation>
</comment>
<organism evidence="11 12">
    <name type="scientific">Thiothrix eikelboomii</name>
    <dbReference type="NCBI Taxonomy" id="92487"/>
    <lineage>
        <taxon>Bacteria</taxon>
        <taxon>Pseudomonadati</taxon>
        <taxon>Pseudomonadota</taxon>
        <taxon>Gammaproteobacteria</taxon>
        <taxon>Thiotrichales</taxon>
        <taxon>Thiotrichaceae</taxon>
        <taxon>Thiothrix</taxon>
    </lineage>
</organism>
<accession>A0A1T4WF82</accession>
<evidence type="ECO:0000313" key="12">
    <source>
        <dbReference type="Proteomes" id="UP000190460"/>
    </source>
</evidence>